<dbReference type="SUPFAM" id="SSF82171">
    <property type="entry name" value="DPP6 N-terminal domain-like"/>
    <property type="match status" value="1"/>
</dbReference>
<accession>A0ABV8QPU7</accession>
<dbReference type="EMBL" id="JBHSCZ010000001">
    <property type="protein sequence ID" value="MFC4261791.1"/>
    <property type="molecule type" value="Genomic_DNA"/>
</dbReference>
<protein>
    <submittedName>
        <fullName evidence="2">Alpha/beta hydrolase family protein</fullName>
        <ecNumber evidence="2">3.4.-.-</ecNumber>
    </submittedName>
</protein>
<dbReference type="SUPFAM" id="SSF53474">
    <property type="entry name" value="alpha/beta-Hydrolases"/>
    <property type="match status" value="1"/>
</dbReference>
<evidence type="ECO:0000313" key="2">
    <source>
        <dbReference type="EMBL" id="MFC4261791.1"/>
    </source>
</evidence>
<feature type="domain" description="Peptidase S9 prolyl oligopeptidase catalytic" evidence="1">
    <location>
        <begin position="787"/>
        <end position="967"/>
    </location>
</feature>
<proteinExistence type="predicted"/>
<dbReference type="GO" id="GO:0016787">
    <property type="term" value="F:hydrolase activity"/>
    <property type="evidence" value="ECO:0007669"/>
    <property type="project" value="UniProtKB-KW"/>
</dbReference>
<comment type="caution">
    <text evidence="2">The sequence shown here is derived from an EMBL/GenBank/DDBJ whole genome shotgun (WGS) entry which is preliminary data.</text>
</comment>
<dbReference type="InterPro" id="IPR029058">
    <property type="entry name" value="AB_hydrolase_fold"/>
</dbReference>
<organism evidence="2 3">
    <name type="scientific">Ferruginibacter yonginensis</name>
    <dbReference type="NCBI Taxonomy" id="1310416"/>
    <lineage>
        <taxon>Bacteria</taxon>
        <taxon>Pseudomonadati</taxon>
        <taxon>Bacteroidota</taxon>
        <taxon>Chitinophagia</taxon>
        <taxon>Chitinophagales</taxon>
        <taxon>Chitinophagaceae</taxon>
        <taxon>Ferruginibacter</taxon>
    </lineage>
</organism>
<dbReference type="Gene3D" id="3.40.50.1820">
    <property type="entry name" value="alpha/beta hydrolase"/>
    <property type="match status" value="1"/>
</dbReference>
<keyword evidence="3" id="KW-1185">Reference proteome</keyword>
<evidence type="ECO:0000313" key="3">
    <source>
        <dbReference type="Proteomes" id="UP001595907"/>
    </source>
</evidence>
<sequence length="992" mass="112144">MTKFLFAVLVLLQMNTFAQSKKPLTHEVYDSWKSVGERSISNDGKFVVYAENPQEGDGTLWIYDITQNKKNSYDRGYGAIISNDNKFVFFKIKAKFQDVRQAKIKKKRPDEMPKDSFAIVMLGTDSITKIPLVKSFKAAEKGTNWVAYLAEKPLPDTTKKKIALDSIKIKIDGLVKVADSMLRKSLDSIKGNIQKAEMMSATEKAIKEIYKKANDLMVDAGFLDADGDDASSEKQNEGTELSLVNLVNGKTTKFKQVSDYLFDKYGNKLLIETTKNAKDSNSKALVLLYDLQKQITDTVMKGFNDAKNFSFNEEGNQLAFVAERDSSSKALQKFYKLWYHKNMADTATILVDKNTNGMLTNFTVSENADIRFSKDGSKLFFGNAPIVAPKDTNLVDFELARLDVWNYKDDYLQPQQLRQLSQELRRSYTAVVLLPQNKMIQLGADSLENISLVNEGNASFVLAQSTKGNRVASQWEGRSLYNVYTVDVNSGAIKNVLRNNIDRVSASPMGKYLYWYHSAKRQYFAYEVATGITRNVTDKIKVPLYDTQNDVPDYPNEIGVTGFTADDASMLINDEYDIWKVDPSAKALPVLLTNGFGRKNNIAFNYVRTDNEKRFIGTNETMLFTGFNKVNKQLGIYNIKADETINPTALYTGNVSLSNIVKAKNAEQYIFTRATIAASELYTANNTFNNALQITDVAKQQAPYNWLTASLMRWKMFDGKMSEGLLFKPENFDSTKKYPVIFYFYERNADGLYNYRAPAPSASTINIPYFVSNGYLVFDPNIYYKDGEPGQSAYNSIVSAAKMLSKMPWVDSTRMAIQGQSWGGYQVAYLVTKTNIFRAAGAGAPVSNMTSAYGGIRWSTGVNRQFQYEKTQSRIGATLWQRPDLYIKNSPLFAVDKIQTPLLIMHNDADGAVPWYQGIEMFTAMRRMGKKVWMLQYNGEDHNLVERKNRKDLSVRLSQFFDYYLKDAPAADWIKNGVPATKKGIDWGLKVN</sequence>
<dbReference type="InterPro" id="IPR050278">
    <property type="entry name" value="Serine_Prot_S9B/DPPIV"/>
</dbReference>
<dbReference type="PANTHER" id="PTHR11731:SF193">
    <property type="entry name" value="DIPEPTIDYL PEPTIDASE 9"/>
    <property type="match status" value="1"/>
</dbReference>
<dbReference type="PANTHER" id="PTHR11731">
    <property type="entry name" value="PROTEASE FAMILY S9B,C DIPEPTIDYL-PEPTIDASE IV-RELATED"/>
    <property type="match status" value="1"/>
</dbReference>
<dbReference type="Pfam" id="PF00326">
    <property type="entry name" value="Peptidase_S9"/>
    <property type="match status" value="1"/>
</dbReference>
<keyword evidence="2" id="KW-0378">Hydrolase</keyword>
<dbReference type="EC" id="3.4.-.-" evidence="2"/>
<reference evidence="3" key="1">
    <citation type="journal article" date="2019" name="Int. J. Syst. Evol. Microbiol.">
        <title>The Global Catalogue of Microorganisms (GCM) 10K type strain sequencing project: providing services to taxonomists for standard genome sequencing and annotation.</title>
        <authorList>
            <consortium name="The Broad Institute Genomics Platform"/>
            <consortium name="The Broad Institute Genome Sequencing Center for Infectious Disease"/>
            <person name="Wu L."/>
            <person name="Ma J."/>
        </authorList>
    </citation>
    <scope>NUCLEOTIDE SEQUENCE [LARGE SCALE GENOMIC DNA]</scope>
    <source>
        <strain evidence="3">CECT 8289</strain>
    </source>
</reference>
<evidence type="ECO:0000259" key="1">
    <source>
        <dbReference type="Pfam" id="PF00326"/>
    </source>
</evidence>
<dbReference type="RefSeq" id="WP_379706789.1">
    <property type="nucleotide sequence ID" value="NZ_JBHSCZ010000001.1"/>
</dbReference>
<gene>
    <name evidence="2" type="ORF">ACFOWM_02780</name>
</gene>
<dbReference type="InterPro" id="IPR001375">
    <property type="entry name" value="Peptidase_S9_cat"/>
</dbReference>
<name>A0ABV8QPU7_9BACT</name>
<dbReference type="Proteomes" id="UP001595907">
    <property type="component" value="Unassembled WGS sequence"/>
</dbReference>